<comment type="caution">
    <text evidence="1">The sequence shown here is derived from an EMBL/GenBank/DDBJ whole genome shotgun (WGS) entry which is preliminary data.</text>
</comment>
<gene>
    <name evidence="1" type="ORF">A4A59_22315</name>
</gene>
<organism evidence="1">
    <name type="scientific">Rhizobium leguminosarum</name>
    <dbReference type="NCBI Taxonomy" id="384"/>
    <lineage>
        <taxon>Bacteria</taxon>
        <taxon>Pseudomonadati</taxon>
        <taxon>Pseudomonadota</taxon>
        <taxon>Alphaproteobacteria</taxon>
        <taxon>Hyphomicrobiales</taxon>
        <taxon>Rhizobiaceae</taxon>
        <taxon>Rhizobium/Agrobacterium group</taxon>
        <taxon>Rhizobium</taxon>
    </lineage>
</organism>
<evidence type="ECO:0000313" key="1">
    <source>
        <dbReference type="EMBL" id="KZA99498.1"/>
    </source>
</evidence>
<dbReference type="EMBL" id="LVYU01000102">
    <property type="protein sequence ID" value="KZA99498.1"/>
    <property type="molecule type" value="Genomic_DNA"/>
</dbReference>
<proteinExistence type="predicted"/>
<sequence length="92" mass="10123">MSLKVAILFPCIVNDKLRMLVRPRPCQARTAAEDDVGFKRLTYAPVLFNQSVFSVAGALDKAFQRGGCILICLAESLEGRIARPEALKLTTQ</sequence>
<protein>
    <submittedName>
        <fullName evidence="1">Uncharacterized protein</fullName>
    </submittedName>
</protein>
<dbReference type="AlphaFoldDB" id="A0A154IFY5"/>
<reference evidence="1" key="1">
    <citation type="submission" date="2016-03" db="EMBL/GenBank/DDBJ databases">
        <title>Microsymbionts genomes from the relict species Vavilovia formosa.</title>
        <authorList>
            <person name="Chirak E."/>
            <person name="Kimeklis A."/>
            <person name="Kopat V."/>
            <person name="Andronov E."/>
        </authorList>
    </citation>
    <scope>NUCLEOTIDE SEQUENCE [LARGE SCALE GENOMIC DNA]</scope>
    <source>
        <strain evidence="1">Vaf12</strain>
    </source>
</reference>
<accession>A0A154IFY5</accession>
<name>A0A154IFY5_RHILE</name>